<evidence type="ECO:0000256" key="8">
    <source>
        <dbReference type="SAM" id="Phobius"/>
    </source>
</evidence>
<dbReference type="SUPFAM" id="SSF55486">
    <property type="entry name" value="Metalloproteases ('zincins'), catalytic domain"/>
    <property type="match status" value="1"/>
</dbReference>
<dbReference type="GO" id="GO:0016020">
    <property type="term" value="C:membrane"/>
    <property type="evidence" value="ECO:0007669"/>
    <property type="project" value="InterPro"/>
</dbReference>
<proteinExistence type="inferred from homology"/>
<keyword evidence="8" id="KW-1133">Transmembrane helix</keyword>
<keyword evidence="8" id="KW-0812">Transmembrane</keyword>
<dbReference type="GO" id="GO:0046872">
    <property type="term" value="F:metal ion binding"/>
    <property type="evidence" value="ECO:0007669"/>
    <property type="project" value="UniProtKB-KW"/>
</dbReference>
<evidence type="ECO:0000256" key="7">
    <source>
        <dbReference type="RuleBase" id="RU366077"/>
    </source>
</evidence>
<comment type="caution">
    <text evidence="9">The sequence shown here is derived from an EMBL/GenBank/DDBJ whole genome shotgun (WGS) entry which is preliminary data.</text>
</comment>
<keyword evidence="5 7" id="KW-0862">Zinc</keyword>
<dbReference type="GO" id="GO:0006508">
    <property type="term" value="P:proteolysis"/>
    <property type="evidence" value="ECO:0007669"/>
    <property type="project" value="UniProtKB-KW"/>
</dbReference>
<dbReference type="Pfam" id="PF01457">
    <property type="entry name" value="Peptidase_M8"/>
    <property type="match status" value="1"/>
</dbReference>
<dbReference type="RefSeq" id="XP_029223320.1">
    <property type="nucleotide sequence ID" value="XM_029376560.1"/>
</dbReference>
<comment type="cofactor">
    <cofactor evidence="7">
        <name>Zn(2+)</name>
        <dbReference type="ChEBI" id="CHEBI:29105"/>
    </cofactor>
    <text evidence="7">Binds 1 zinc ion per subunit.</text>
</comment>
<protein>
    <recommendedName>
        <fullName evidence="7">Leishmanolysin-like peptidase</fullName>
        <ecNumber evidence="7">3.4.24.-</ecNumber>
    </recommendedName>
</protein>
<sequence length="266" mass="28942">MLSAKEEGNLLLASIDCLFPFNAACSAPCVRRTGVNAWRRRRQNPSCRGAAGMCGFASSSSPSSHSPLADKRCAATIAVVLRQTQAHTRFSRAMHRRLRAAPFLPLLLLLLAMHCAGVCRAAAGRRVFDDTMPRRGRPAAAVVREVPRRGQGAAQAYTVATAAAAEGTSSEGWAPIRIEVSTKDLEEKTQKLGMKRYCAADGVQCMNYLGHEVTCKADHVLTEQKKQLYTTKIIPGAVKLHAERLLVQPVAEKIELPRNLDVACQH</sequence>
<evidence type="ECO:0000256" key="4">
    <source>
        <dbReference type="ARBA" id="ARBA00022801"/>
    </source>
</evidence>
<dbReference type="InterPro" id="IPR001577">
    <property type="entry name" value="Peptidase_M8"/>
</dbReference>
<dbReference type="GO" id="GO:0004222">
    <property type="term" value="F:metalloendopeptidase activity"/>
    <property type="evidence" value="ECO:0007669"/>
    <property type="project" value="UniProtKB-UniRule"/>
</dbReference>
<name>A0A422MT47_9TRYP</name>
<dbReference type="EMBL" id="MKKU01001277">
    <property type="protein sequence ID" value="RNE96357.1"/>
    <property type="molecule type" value="Genomic_DNA"/>
</dbReference>
<dbReference type="Proteomes" id="UP000284403">
    <property type="component" value="Unassembled WGS sequence"/>
</dbReference>
<evidence type="ECO:0000256" key="5">
    <source>
        <dbReference type="ARBA" id="ARBA00022833"/>
    </source>
</evidence>
<organism evidence="9 10">
    <name type="scientific">Trypanosoma conorhini</name>
    <dbReference type="NCBI Taxonomy" id="83891"/>
    <lineage>
        <taxon>Eukaryota</taxon>
        <taxon>Discoba</taxon>
        <taxon>Euglenozoa</taxon>
        <taxon>Kinetoplastea</taxon>
        <taxon>Metakinetoplastina</taxon>
        <taxon>Trypanosomatida</taxon>
        <taxon>Trypanosomatidae</taxon>
        <taxon>Trypanosoma</taxon>
    </lineage>
</organism>
<keyword evidence="10" id="KW-1185">Reference proteome</keyword>
<gene>
    <name evidence="9" type="ORF">Tco025E_09751</name>
</gene>
<dbReference type="EC" id="3.4.24.-" evidence="7"/>
<keyword evidence="2 7" id="KW-0645">Protease</keyword>
<keyword evidence="8" id="KW-0472">Membrane</keyword>
<comment type="similarity">
    <text evidence="1 7">Belongs to the peptidase M8 family.</text>
</comment>
<dbReference type="GeneID" id="40323362"/>
<keyword evidence="3 7" id="KW-0479">Metal-binding</keyword>
<evidence type="ECO:0000256" key="2">
    <source>
        <dbReference type="ARBA" id="ARBA00022670"/>
    </source>
</evidence>
<dbReference type="Gene3D" id="3.10.170.20">
    <property type="match status" value="1"/>
</dbReference>
<keyword evidence="4 7" id="KW-0378">Hydrolase</keyword>
<keyword evidence="6 7" id="KW-0482">Metalloprotease</keyword>
<evidence type="ECO:0000256" key="3">
    <source>
        <dbReference type="ARBA" id="ARBA00022723"/>
    </source>
</evidence>
<evidence type="ECO:0000256" key="1">
    <source>
        <dbReference type="ARBA" id="ARBA00005860"/>
    </source>
</evidence>
<dbReference type="AlphaFoldDB" id="A0A422MT47"/>
<feature type="transmembrane region" description="Helical" evidence="8">
    <location>
        <begin position="100"/>
        <end position="123"/>
    </location>
</feature>
<dbReference type="GO" id="GO:0007155">
    <property type="term" value="P:cell adhesion"/>
    <property type="evidence" value="ECO:0007669"/>
    <property type="project" value="InterPro"/>
</dbReference>
<evidence type="ECO:0000313" key="9">
    <source>
        <dbReference type="EMBL" id="RNE96357.1"/>
    </source>
</evidence>
<evidence type="ECO:0000256" key="6">
    <source>
        <dbReference type="ARBA" id="ARBA00023049"/>
    </source>
</evidence>
<accession>A0A422MT47</accession>
<feature type="non-terminal residue" evidence="9">
    <location>
        <position position="266"/>
    </location>
</feature>
<evidence type="ECO:0000313" key="10">
    <source>
        <dbReference type="Proteomes" id="UP000284403"/>
    </source>
</evidence>
<reference evidence="9 10" key="1">
    <citation type="journal article" date="2018" name="BMC Genomics">
        <title>Genomic comparison of Trypanosoma conorhini and Trypanosoma rangeli to Trypanosoma cruzi strains of high and low virulence.</title>
        <authorList>
            <person name="Bradwell K.R."/>
            <person name="Koparde V.N."/>
            <person name="Matveyev A.V."/>
            <person name="Serrano M.G."/>
            <person name="Alves J.M."/>
            <person name="Parikh H."/>
            <person name="Huang B."/>
            <person name="Lee V."/>
            <person name="Espinosa-Alvarez O."/>
            <person name="Ortiz P.A."/>
            <person name="Costa-Martins A.G."/>
            <person name="Teixeira M.M."/>
            <person name="Buck G.A."/>
        </authorList>
    </citation>
    <scope>NUCLEOTIDE SEQUENCE [LARGE SCALE GENOMIC DNA]</scope>
    <source>
        <strain evidence="9 10">025E</strain>
    </source>
</reference>